<dbReference type="GO" id="GO:0030288">
    <property type="term" value="C:outer membrane-bounded periplasmic space"/>
    <property type="evidence" value="ECO:0007669"/>
    <property type="project" value="TreeGrafter"/>
</dbReference>
<evidence type="ECO:0000256" key="2">
    <source>
        <dbReference type="SAM" id="SignalP"/>
    </source>
</evidence>
<feature type="chain" id="PRO_5015303482" description="ABC transporter substrate-binding protein" evidence="2">
    <location>
        <begin position="19"/>
        <end position="341"/>
    </location>
</feature>
<dbReference type="OrthoDB" id="8673316at2"/>
<accession>A0A2R8ADA3</accession>
<keyword evidence="1 2" id="KW-0732">Signal</keyword>
<feature type="signal peptide" evidence="2">
    <location>
        <begin position="1"/>
        <end position="18"/>
    </location>
</feature>
<proteinExistence type="predicted"/>
<evidence type="ECO:0008006" key="5">
    <source>
        <dbReference type="Google" id="ProtNLM"/>
    </source>
</evidence>
<dbReference type="AlphaFoldDB" id="A0A2R8ADA3"/>
<reference evidence="3 4" key="1">
    <citation type="submission" date="2018-03" db="EMBL/GenBank/DDBJ databases">
        <authorList>
            <person name="Keele B.F."/>
        </authorList>
    </citation>
    <scope>NUCLEOTIDE SEQUENCE [LARGE SCALE GENOMIC DNA]</scope>
    <source>
        <strain evidence="3 4">CeCT 8812</strain>
    </source>
</reference>
<dbReference type="PANTHER" id="PTHR30006">
    <property type="entry name" value="THIAMINE-BINDING PERIPLASMIC PROTEIN-RELATED"/>
    <property type="match status" value="1"/>
</dbReference>
<organism evidence="3 4">
    <name type="scientific">Pontivivens insulae</name>
    <dbReference type="NCBI Taxonomy" id="1639689"/>
    <lineage>
        <taxon>Bacteria</taxon>
        <taxon>Pseudomonadati</taxon>
        <taxon>Pseudomonadota</taxon>
        <taxon>Alphaproteobacteria</taxon>
        <taxon>Rhodobacterales</taxon>
        <taxon>Paracoccaceae</taxon>
        <taxon>Pontivivens</taxon>
    </lineage>
</organism>
<dbReference type="Pfam" id="PF13531">
    <property type="entry name" value="SBP_bac_11"/>
    <property type="match status" value="1"/>
</dbReference>
<gene>
    <name evidence="3" type="ORF">POI8812_02379</name>
</gene>
<keyword evidence="4" id="KW-1185">Reference proteome</keyword>
<dbReference type="PANTHER" id="PTHR30006:SF25">
    <property type="entry name" value="PHOSPHOGLYCERATE TRANSPORT REGULATORY PROTEIN PGTC"/>
    <property type="match status" value="1"/>
</dbReference>
<dbReference type="EMBL" id="OMKW01000003">
    <property type="protein sequence ID" value="SPF30050.1"/>
    <property type="molecule type" value="Genomic_DNA"/>
</dbReference>
<evidence type="ECO:0000313" key="3">
    <source>
        <dbReference type="EMBL" id="SPF30050.1"/>
    </source>
</evidence>
<dbReference type="RefSeq" id="WP_108782775.1">
    <property type="nucleotide sequence ID" value="NZ_OMKW01000003.1"/>
</dbReference>
<evidence type="ECO:0000313" key="4">
    <source>
        <dbReference type="Proteomes" id="UP000244932"/>
    </source>
</evidence>
<name>A0A2R8ADA3_9RHOB</name>
<dbReference type="Proteomes" id="UP000244932">
    <property type="component" value="Unassembled WGS sequence"/>
</dbReference>
<dbReference type="SUPFAM" id="SSF53850">
    <property type="entry name" value="Periplasmic binding protein-like II"/>
    <property type="match status" value="1"/>
</dbReference>
<sequence length="341" mass="37144">MRAALLALFTLISPVASAYEIEDRTLFAATGATADVTLKVLSTADTDVFAPILRSFQADNPSVAVDYITVSSAEIMVAVVEEQEAFDLVISSAMDLQIKLSNDGYAQPHRSSATQALPDWAAWREEVFGFTREPASIVLSRAAFDGLDLPRTRPDLIRILRENPDRFRGRIGTYDIRQSGLGYLFATQDSRNSETFWRLSETLGSLGTRLYCCSGAMIDDVEEGELAIAYNVLGSYATARLDGGDSSVIVLPQDYVTLMLRSALIPANAAHPDTAGALVDHLITDALGDDLPDRPFPALLPMGQDAATAPSPIRLGPGLLVFLDRLRRENFIRAWEASMLQ</sequence>
<protein>
    <recommendedName>
        <fullName evidence="5">ABC transporter substrate-binding protein</fullName>
    </recommendedName>
</protein>
<dbReference type="Gene3D" id="3.40.190.10">
    <property type="entry name" value="Periplasmic binding protein-like II"/>
    <property type="match status" value="2"/>
</dbReference>
<evidence type="ECO:0000256" key="1">
    <source>
        <dbReference type="ARBA" id="ARBA00022729"/>
    </source>
</evidence>